<comment type="caution">
    <text evidence="3">The sequence shown here is derived from an EMBL/GenBank/DDBJ whole genome shotgun (WGS) entry which is preliminary data.</text>
</comment>
<dbReference type="RefSeq" id="WP_133619888.1">
    <property type="nucleotide sequence ID" value="NZ_SNZE01000009.1"/>
</dbReference>
<keyword evidence="1" id="KW-0472">Membrane</keyword>
<proteinExistence type="predicted"/>
<dbReference type="Pfam" id="PF13413">
    <property type="entry name" value="HTH_25"/>
    <property type="match status" value="1"/>
</dbReference>
<feature type="domain" description="Cytoskeleton protein RodZ-like C-terminal" evidence="2">
    <location>
        <begin position="214"/>
        <end position="278"/>
    </location>
</feature>
<gene>
    <name evidence="3" type="ORF">DFR44_10920</name>
</gene>
<feature type="transmembrane region" description="Helical" evidence="1">
    <location>
        <begin position="133"/>
        <end position="151"/>
    </location>
</feature>
<evidence type="ECO:0000256" key="1">
    <source>
        <dbReference type="SAM" id="Phobius"/>
    </source>
</evidence>
<evidence type="ECO:0000259" key="2">
    <source>
        <dbReference type="Pfam" id="PF13464"/>
    </source>
</evidence>
<name>A0A4R6Y823_9BURK</name>
<dbReference type="Pfam" id="PF13464">
    <property type="entry name" value="RodZ_C"/>
    <property type="match status" value="1"/>
</dbReference>
<dbReference type="InterPro" id="IPR050400">
    <property type="entry name" value="Bact_Cytoskel_RodZ"/>
</dbReference>
<organism evidence="3 4">
    <name type="scientific">Hydromonas duriensis</name>
    <dbReference type="NCBI Taxonomy" id="1527608"/>
    <lineage>
        <taxon>Bacteria</taxon>
        <taxon>Pseudomonadati</taxon>
        <taxon>Pseudomonadota</taxon>
        <taxon>Betaproteobacteria</taxon>
        <taxon>Burkholderiales</taxon>
        <taxon>Burkholderiaceae</taxon>
        <taxon>Hydromonas</taxon>
    </lineage>
</organism>
<dbReference type="InterPro" id="IPR025194">
    <property type="entry name" value="RodZ-like_C"/>
</dbReference>
<keyword evidence="4" id="KW-1185">Reference proteome</keyword>
<dbReference type="EMBL" id="SNZE01000009">
    <property type="protein sequence ID" value="TDR31503.1"/>
    <property type="molecule type" value="Genomic_DNA"/>
</dbReference>
<keyword evidence="1" id="KW-0812">Transmembrane</keyword>
<sequence length="290" mass="31176">MTEQDKLNLDSVVQEDGQKASPEVALTLGQWLVNARQAKGLNAQDVASRSNRALRQIEALEADDLSLFGSANLLRAVVRHYAKIVGVDPDEAVSYLPAQYQNQAAVLPERESRVSEKVASQGTPLNKPWIGKIWLVLLSLVVASLLAYWVLGTRLMKKQEGVQKVSEPNQVQVITQSQTVAPAPVVEPTAAPATAPVENEAASAPSLPNDALMLKFKVASWVEIKDAKGTVLLSGTQEAGTEQTVTGELPLKVKIGNASQVEATWKGQPYDLKAAIANKGKDVAKIDELN</sequence>
<evidence type="ECO:0000313" key="4">
    <source>
        <dbReference type="Proteomes" id="UP000294480"/>
    </source>
</evidence>
<dbReference type="PANTHER" id="PTHR34475">
    <property type="match status" value="1"/>
</dbReference>
<reference evidence="3 4" key="1">
    <citation type="submission" date="2019-03" db="EMBL/GenBank/DDBJ databases">
        <title>Genomic Encyclopedia of Type Strains, Phase IV (KMG-IV): sequencing the most valuable type-strain genomes for metagenomic binning, comparative biology and taxonomic classification.</title>
        <authorList>
            <person name="Goeker M."/>
        </authorList>
    </citation>
    <scope>NUCLEOTIDE SEQUENCE [LARGE SCALE GENOMIC DNA]</scope>
    <source>
        <strain evidence="3 4">DSM 102852</strain>
    </source>
</reference>
<dbReference type="GO" id="GO:0003677">
    <property type="term" value="F:DNA binding"/>
    <property type="evidence" value="ECO:0007669"/>
    <property type="project" value="InterPro"/>
</dbReference>
<evidence type="ECO:0000313" key="3">
    <source>
        <dbReference type="EMBL" id="TDR31503.1"/>
    </source>
</evidence>
<dbReference type="Gene3D" id="1.10.260.40">
    <property type="entry name" value="lambda repressor-like DNA-binding domains"/>
    <property type="match status" value="1"/>
</dbReference>
<dbReference type="PANTHER" id="PTHR34475:SF1">
    <property type="entry name" value="CYTOSKELETON PROTEIN RODZ"/>
    <property type="match status" value="1"/>
</dbReference>
<dbReference type="OrthoDB" id="8561330at2"/>
<accession>A0A4R6Y823</accession>
<dbReference type="AlphaFoldDB" id="A0A4R6Y823"/>
<dbReference type="Proteomes" id="UP000294480">
    <property type="component" value="Unassembled WGS sequence"/>
</dbReference>
<keyword evidence="1" id="KW-1133">Transmembrane helix</keyword>
<dbReference type="InterPro" id="IPR010982">
    <property type="entry name" value="Lambda_DNA-bd_dom_sf"/>
</dbReference>
<protein>
    <submittedName>
        <fullName evidence="3">Cytoskeleton protein RodZ</fullName>
    </submittedName>
</protein>